<keyword evidence="1" id="KW-0812">Transmembrane</keyword>
<feature type="transmembrane region" description="Helical" evidence="1">
    <location>
        <begin position="101"/>
        <end position="117"/>
    </location>
</feature>
<organism evidence="2">
    <name type="scientific">Cacopsylla melanoneura</name>
    <dbReference type="NCBI Taxonomy" id="428564"/>
    <lineage>
        <taxon>Eukaryota</taxon>
        <taxon>Metazoa</taxon>
        <taxon>Ecdysozoa</taxon>
        <taxon>Arthropoda</taxon>
        <taxon>Hexapoda</taxon>
        <taxon>Insecta</taxon>
        <taxon>Pterygota</taxon>
        <taxon>Neoptera</taxon>
        <taxon>Paraneoptera</taxon>
        <taxon>Hemiptera</taxon>
        <taxon>Sternorrhyncha</taxon>
        <taxon>Psylloidea</taxon>
        <taxon>Psyllidae</taxon>
        <taxon>Psyllinae</taxon>
        <taxon>Cacopsylla</taxon>
    </lineage>
</organism>
<evidence type="ECO:0000313" key="2">
    <source>
        <dbReference type="EMBL" id="CAG6719086.1"/>
    </source>
</evidence>
<feature type="transmembrane region" description="Helical" evidence="1">
    <location>
        <begin position="44"/>
        <end position="62"/>
    </location>
</feature>
<keyword evidence="1" id="KW-0472">Membrane</keyword>
<reference evidence="2" key="1">
    <citation type="submission" date="2021-05" db="EMBL/GenBank/DDBJ databases">
        <authorList>
            <person name="Alioto T."/>
            <person name="Alioto T."/>
            <person name="Gomez Garrido J."/>
        </authorList>
    </citation>
    <scope>NUCLEOTIDE SEQUENCE</scope>
</reference>
<sequence length="142" mass="16304">MYYVCLKKEYNTFLIMYKIRKVKSRSATSLPPRLTNTTDLEIKNVKFCLYFLSVVTILRFGLQHHGHLLACPLFSSTGICLQPFLSILRMFGIPCLSSNDLNTLVLAFLVDFFLLLLPQSKYGEDPHASRCVQSKQLFLFLS</sequence>
<proteinExistence type="predicted"/>
<dbReference type="AlphaFoldDB" id="A0A8D8V8W3"/>
<feature type="transmembrane region" description="Helical" evidence="1">
    <location>
        <begin position="69"/>
        <end position="89"/>
    </location>
</feature>
<keyword evidence="1" id="KW-1133">Transmembrane helix</keyword>
<name>A0A8D8V8W3_9HEMI</name>
<protein>
    <submittedName>
        <fullName evidence="2">Uncharacterized protein</fullName>
    </submittedName>
</protein>
<evidence type="ECO:0000256" key="1">
    <source>
        <dbReference type="SAM" id="Phobius"/>
    </source>
</evidence>
<accession>A0A8D8V8W3</accession>
<dbReference type="EMBL" id="HBUF01358281">
    <property type="protein sequence ID" value="CAG6719086.1"/>
    <property type="molecule type" value="Transcribed_RNA"/>
</dbReference>